<dbReference type="AlphaFoldDB" id="A0A165DNP0"/>
<dbReference type="Proteomes" id="UP000076871">
    <property type="component" value="Unassembled WGS sequence"/>
</dbReference>
<sequence>MTEGCRSGPRAPVSCGCRCARTRPNPLPPHSVVVHYASHITLLLPLEASAAVRSSLTCYHREYCVAYSTCCLIVTERLQQKAAIRYLTEG</sequence>
<name>A0A165DNP0_9APHY</name>
<evidence type="ECO:0000313" key="1">
    <source>
        <dbReference type="EMBL" id="KZT05285.1"/>
    </source>
</evidence>
<dbReference type="GeneID" id="63826211"/>
<proteinExistence type="predicted"/>
<gene>
    <name evidence="1" type="ORF">LAESUDRAFT_727233</name>
</gene>
<reference evidence="1 2" key="1">
    <citation type="journal article" date="2016" name="Mol. Biol. Evol.">
        <title>Comparative Genomics of Early-Diverging Mushroom-Forming Fungi Provides Insights into the Origins of Lignocellulose Decay Capabilities.</title>
        <authorList>
            <person name="Nagy L.G."/>
            <person name="Riley R."/>
            <person name="Tritt A."/>
            <person name="Adam C."/>
            <person name="Daum C."/>
            <person name="Floudas D."/>
            <person name="Sun H."/>
            <person name="Yadav J.S."/>
            <person name="Pangilinan J."/>
            <person name="Larsson K.H."/>
            <person name="Matsuura K."/>
            <person name="Barry K."/>
            <person name="Labutti K."/>
            <person name="Kuo R."/>
            <person name="Ohm R.A."/>
            <person name="Bhattacharya S.S."/>
            <person name="Shirouzu T."/>
            <person name="Yoshinaga Y."/>
            <person name="Martin F.M."/>
            <person name="Grigoriev I.V."/>
            <person name="Hibbett D.S."/>
        </authorList>
    </citation>
    <scope>NUCLEOTIDE SEQUENCE [LARGE SCALE GENOMIC DNA]</scope>
    <source>
        <strain evidence="1 2">93-53</strain>
    </source>
</reference>
<protein>
    <submittedName>
        <fullName evidence="1">Uncharacterized protein</fullName>
    </submittedName>
</protein>
<accession>A0A165DNP0</accession>
<dbReference type="RefSeq" id="XP_040763025.1">
    <property type="nucleotide sequence ID" value="XM_040909182.1"/>
</dbReference>
<keyword evidence="2" id="KW-1185">Reference proteome</keyword>
<dbReference type="EMBL" id="KV427631">
    <property type="protein sequence ID" value="KZT05285.1"/>
    <property type="molecule type" value="Genomic_DNA"/>
</dbReference>
<organism evidence="1 2">
    <name type="scientific">Laetiporus sulphureus 93-53</name>
    <dbReference type="NCBI Taxonomy" id="1314785"/>
    <lineage>
        <taxon>Eukaryota</taxon>
        <taxon>Fungi</taxon>
        <taxon>Dikarya</taxon>
        <taxon>Basidiomycota</taxon>
        <taxon>Agaricomycotina</taxon>
        <taxon>Agaricomycetes</taxon>
        <taxon>Polyporales</taxon>
        <taxon>Laetiporus</taxon>
    </lineage>
</organism>
<evidence type="ECO:0000313" key="2">
    <source>
        <dbReference type="Proteomes" id="UP000076871"/>
    </source>
</evidence>
<dbReference type="InParanoid" id="A0A165DNP0"/>